<dbReference type="EMBL" id="JALBCA010000040">
    <property type="protein sequence ID" value="KAI2387266.1"/>
    <property type="molecule type" value="Genomic_DNA"/>
</dbReference>
<accession>A0ACB8V090</accession>
<protein>
    <submittedName>
        <fullName evidence="1">Uncharacterized protein</fullName>
    </submittedName>
</protein>
<evidence type="ECO:0000313" key="1">
    <source>
        <dbReference type="EMBL" id="KAI2387266.1"/>
    </source>
</evidence>
<comment type="caution">
    <text evidence="1">The sequence shown here is derived from an EMBL/GenBank/DDBJ whole genome shotgun (WGS) entry which is preliminary data.</text>
</comment>
<reference evidence="1" key="1">
    <citation type="journal article" date="2022" name="bioRxiv">
        <title>Population genetic analysis of Ophidiomyces ophidiicola, the causative agent of snake fungal disease, indicates recent introductions to the USA.</title>
        <authorList>
            <person name="Ladner J.T."/>
            <person name="Palmer J.M."/>
            <person name="Ettinger C.L."/>
            <person name="Stajich J.E."/>
            <person name="Farrell T.M."/>
            <person name="Glorioso B.M."/>
            <person name="Lawson B."/>
            <person name="Price S.J."/>
            <person name="Stengle A.G."/>
            <person name="Grear D.A."/>
            <person name="Lorch J.M."/>
        </authorList>
    </citation>
    <scope>NUCLEOTIDE SEQUENCE</scope>
    <source>
        <strain evidence="1">NWHC 24266-5</strain>
    </source>
</reference>
<organism evidence="1">
    <name type="scientific">Ophidiomyces ophidiicola</name>
    <dbReference type="NCBI Taxonomy" id="1387563"/>
    <lineage>
        <taxon>Eukaryota</taxon>
        <taxon>Fungi</taxon>
        <taxon>Dikarya</taxon>
        <taxon>Ascomycota</taxon>
        <taxon>Pezizomycotina</taxon>
        <taxon>Eurotiomycetes</taxon>
        <taxon>Eurotiomycetidae</taxon>
        <taxon>Onygenales</taxon>
        <taxon>Onygenaceae</taxon>
        <taxon>Ophidiomyces</taxon>
    </lineage>
</organism>
<proteinExistence type="predicted"/>
<name>A0ACB8V090_9EURO</name>
<gene>
    <name evidence="1" type="ORF">LOY88_003135</name>
</gene>
<sequence>MLRLTGLVPRLNLPVPVSLFVVYAICLTPILVLLYVELAKRQARANPRGCRRLGLQNVSNIADEHDYDQQGFHKRATNGVGDKEKKIKIKALITYPIKSCAGVEFNFIDAVNTGFAYDRQFCFAEFIENKKKADGDETGAANGRWDCRTLRDGKFSKMALIRSEIWIPDPSSPAFSPRLPEVQSQGVLVIRYPRITDSFFTNLGMKLGLCASDESFQVPLHPPKDGSYPSIPIRIFSDTPHAYNYGAHVPASLSTLLGSTKPLSLFRSDANFPRPVRGNAPPADVLGFKPTMGFPDEYPLQLQNIASIRNMGERVNYAIPRFTVRRFRPNIVLEGAEAYAEDDWKRIRVTPGRESRVSLAGDRGGEREKSVDMFVSCHTVRCRLPNVDPETGERHAVEPDKTLRTTRDIDAGAVGKGCLGMMLVPVSKSEWLFFIRFLCWRVVILTWGGALEFVLHVGDEIEVLERGEHIYLAA</sequence>